<proteinExistence type="predicted"/>
<dbReference type="Proteomes" id="UP000887576">
    <property type="component" value="Unplaced"/>
</dbReference>
<name>A0AC34QFR7_9BILA</name>
<evidence type="ECO:0000313" key="2">
    <source>
        <dbReference type="WBParaSite" id="JU765_v2.g159.t1"/>
    </source>
</evidence>
<sequence>MPRTMEAKSANIKTKIAKKGASASMKAGTGSPKVSKPKKVAAQVSPPKEEHAKHPPIDEMIIHCLMDLKKKVSGVRLRNRMFEVYSLSDKSRHHVKKALTQMTEKGFLINDKEATGFAGVYHLNHDAVKHDEKMKHVVEKIKHKAEPEQASTATVVQPDVKVSPKAAVSRKPKGKKTITKAKVKKAK</sequence>
<organism evidence="1 2">
    <name type="scientific">Panagrolaimus sp. JU765</name>
    <dbReference type="NCBI Taxonomy" id="591449"/>
    <lineage>
        <taxon>Eukaryota</taxon>
        <taxon>Metazoa</taxon>
        <taxon>Ecdysozoa</taxon>
        <taxon>Nematoda</taxon>
        <taxon>Chromadorea</taxon>
        <taxon>Rhabditida</taxon>
        <taxon>Tylenchina</taxon>
        <taxon>Panagrolaimomorpha</taxon>
        <taxon>Panagrolaimoidea</taxon>
        <taxon>Panagrolaimidae</taxon>
        <taxon>Panagrolaimus</taxon>
    </lineage>
</organism>
<dbReference type="WBParaSite" id="JU765_v2.g159.t1">
    <property type="protein sequence ID" value="JU765_v2.g159.t1"/>
    <property type="gene ID" value="JU765_v2.g159"/>
</dbReference>
<reference evidence="2" key="1">
    <citation type="submission" date="2022-11" db="UniProtKB">
        <authorList>
            <consortium name="WormBaseParasite"/>
        </authorList>
    </citation>
    <scope>IDENTIFICATION</scope>
</reference>
<accession>A0AC34QFR7</accession>
<protein>
    <submittedName>
        <fullName evidence="2">H15 domain-containing protein</fullName>
    </submittedName>
</protein>
<evidence type="ECO:0000313" key="1">
    <source>
        <dbReference type="Proteomes" id="UP000887576"/>
    </source>
</evidence>